<dbReference type="GO" id="GO:0004672">
    <property type="term" value="F:protein kinase activity"/>
    <property type="evidence" value="ECO:0007669"/>
    <property type="project" value="InterPro"/>
</dbReference>
<dbReference type="PANTHER" id="PTHR47209">
    <property type="entry name" value="OS06G0639500 PROTEIN"/>
    <property type="match status" value="1"/>
</dbReference>
<reference evidence="3 4" key="1">
    <citation type="journal article" date="2020" name="IScience">
        <title>Genome Sequencing of the Endangered Kingdonia uniflora (Circaeasteraceae, Ranunculales) Reveals Potential Mechanisms of Evolutionary Specialization.</title>
        <authorList>
            <person name="Sun Y."/>
            <person name="Deng T."/>
            <person name="Zhang A."/>
            <person name="Moore M.J."/>
            <person name="Landis J.B."/>
            <person name="Lin N."/>
            <person name="Zhang H."/>
            <person name="Zhang X."/>
            <person name="Huang J."/>
            <person name="Zhang X."/>
            <person name="Sun H."/>
            <person name="Wang H."/>
        </authorList>
    </citation>
    <scope>NUCLEOTIDE SEQUENCE [LARGE SCALE GENOMIC DNA]</scope>
    <source>
        <strain evidence="3">TB1705</strain>
        <tissue evidence="3">Leaf</tissue>
    </source>
</reference>
<evidence type="ECO:0000256" key="1">
    <source>
        <dbReference type="SAM" id="Phobius"/>
    </source>
</evidence>
<evidence type="ECO:0000313" key="4">
    <source>
        <dbReference type="Proteomes" id="UP000541444"/>
    </source>
</evidence>
<dbReference type="InterPro" id="IPR053293">
    <property type="entry name" value="OCM_Kinase"/>
</dbReference>
<organism evidence="3 4">
    <name type="scientific">Kingdonia uniflora</name>
    <dbReference type="NCBI Taxonomy" id="39325"/>
    <lineage>
        <taxon>Eukaryota</taxon>
        <taxon>Viridiplantae</taxon>
        <taxon>Streptophyta</taxon>
        <taxon>Embryophyta</taxon>
        <taxon>Tracheophyta</taxon>
        <taxon>Spermatophyta</taxon>
        <taxon>Magnoliopsida</taxon>
        <taxon>Ranunculales</taxon>
        <taxon>Circaeasteraceae</taxon>
        <taxon>Kingdonia</taxon>
    </lineage>
</organism>
<protein>
    <recommendedName>
        <fullName evidence="2">Protein kinase domain-containing protein</fullName>
    </recommendedName>
</protein>
<dbReference type="Gene3D" id="1.10.510.10">
    <property type="entry name" value="Transferase(Phosphotransferase) domain 1"/>
    <property type="match status" value="1"/>
</dbReference>
<sequence length="688" mass="76217">MAAKVGASPPSAHFDFELFEADPDMPATSNQIRPWIDPVALKLKHRIGRGPFGDVWLATHHHYTADYDEYHEVAVKILHSIKEDHIQVLLDKFEDIFFKCQGLQGVCWLHGISVISGKVCIVMKFYEGSVGDKMVRLKGGRLPLPDVLRFGIELAQGVLELHLKGNLLLNLKPHNFLLNVHDQAIVGDFGIPLLLLGIPLPNSNMELRLGTPNYMAPEQWQPEVRGPISFETDSWGFGCSVVEMVTGVQPWRGRSVAEMYHSVVIKQEKPHVPNGLPPAVENVLRGCFEYDLRNRPLITDVLHAFKRWEKSGFEANLACLATKAAFGSLIRIKPLADLGLHSQWDAARNCSTNGRVEVAGRMNREAIQGDIGRVGPGNRMATEKSNVGGYTEWLLSKDQLQIGDTVRSRKTLNSCKPENMNIPEGTVVGLDRDTNQDSFVIVRVHGIHDPIRVNSSTLERMTSGLAAGGWVRVKVEDKKHSPVGILHSIQRDGSVSVGFIGLETLWRGKSSELQMAESYCVGQFVRVKANVANPRFEWPMKRGGEWAAGKISQILPNGCLVIRFPGRFPGRLVFGDPCVSFLADPSEVEVVCFKTCPGVVKKYQHLEDFHWTVRPFLITLGLLTAMKLGLFVGRKFGISKKRNLKGVSGSLQGDGQHQDGQTGGKQAWLPQPVAKVLFREGVAISNAR</sequence>
<gene>
    <name evidence="3" type="ORF">GIB67_032558</name>
</gene>
<dbReference type="OrthoDB" id="4062651at2759"/>
<dbReference type="InterPro" id="IPR011009">
    <property type="entry name" value="Kinase-like_dom_sf"/>
</dbReference>
<dbReference type="PROSITE" id="PS50011">
    <property type="entry name" value="PROTEIN_KINASE_DOM"/>
    <property type="match status" value="1"/>
</dbReference>
<dbReference type="Gene3D" id="3.30.200.20">
    <property type="entry name" value="Phosphorylase Kinase, domain 1"/>
    <property type="match status" value="1"/>
</dbReference>
<keyword evidence="1" id="KW-0472">Membrane</keyword>
<dbReference type="InterPro" id="IPR000719">
    <property type="entry name" value="Prot_kinase_dom"/>
</dbReference>
<feature type="domain" description="Protein kinase" evidence="2">
    <location>
        <begin position="41"/>
        <end position="306"/>
    </location>
</feature>
<dbReference type="EMBL" id="JACGCM010002063">
    <property type="protein sequence ID" value="KAF6145435.1"/>
    <property type="molecule type" value="Genomic_DNA"/>
</dbReference>
<dbReference type="AlphaFoldDB" id="A0A7J7LRZ9"/>
<evidence type="ECO:0000313" key="3">
    <source>
        <dbReference type="EMBL" id="KAF6145435.1"/>
    </source>
</evidence>
<feature type="transmembrane region" description="Helical" evidence="1">
    <location>
        <begin position="611"/>
        <end position="632"/>
    </location>
</feature>
<keyword evidence="1" id="KW-1133">Transmembrane helix</keyword>
<proteinExistence type="predicted"/>
<dbReference type="InterPro" id="IPR001245">
    <property type="entry name" value="Ser-Thr/Tyr_kinase_cat_dom"/>
</dbReference>
<keyword evidence="1" id="KW-0812">Transmembrane</keyword>
<dbReference type="Proteomes" id="UP000541444">
    <property type="component" value="Unassembled WGS sequence"/>
</dbReference>
<comment type="caution">
    <text evidence="3">The sequence shown here is derived from an EMBL/GenBank/DDBJ whole genome shotgun (WGS) entry which is preliminary data.</text>
</comment>
<evidence type="ECO:0000259" key="2">
    <source>
        <dbReference type="PROSITE" id="PS50011"/>
    </source>
</evidence>
<dbReference type="SUPFAM" id="SSF56112">
    <property type="entry name" value="Protein kinase-like (PK-like)"/>
    <property type="match status" value="1"/>
</dbReference>
<dbReference type="Pfam" id="PF07714">
    <property type="entry name" value="PK_Tyr_Ser-Thr"/>
    <property type="match status" value="1"/>
</dbReference>
<accession>A0A7J7LRZ9</accession>
<dbReference type="GO" id="GO:0005524">
    <property type="term" value="F:ATP binding"/>
    <property type="evidence" value="ECO:0007669"/>
    <property type="project" value="InterPro"/>
</dbReference>
<dbReference type="PANTHER" id="PTHR47209:SF1">
    <property type="entry name" value="OS06G0639500 PROTEIN"/>
    <property type="match status" value="1"/>
</dbReference>
<name>A0A7J7LRZ9_9MAGN</name>
<keyword evidence="4" id="KW-1185">Reference proteome</keyword>